<dbReference type="EMBL" id="JAKOGG010000014">
    <property type="protein sequence ID" value="MCS4557958.1"/>
    <property type="molecule type" value="Genomic_DNA"/>
</dbReference>
<name>A0ABT2FNP0_9GAMM</name>
<protein>
    <submittedName>
        <fullName evidence="1">Sulfurtransferase complex subunit TusB</fullName>
    </submittedName>
</protein>
<dbReference type="InterPro" id="IPR007215">
    <property type="entry name" value="Sulphur_relay_TusB/DsrH"/>
</dbReference>
<sequence length="91" mass="10254">MILHQFNTSLNADNAYQSALPLIGNDDSLLFMGEALYGLLQPELCRPSVPTYVLAEDVIALGLEQQLAHFKQIDYAQWVHLTQAHDKVISW</sequence>
<evidence type="ECO:0000313" key="1">
    <source>
        <dbReference type="EMBL" id="MCS4557958.1"/>
    </source>
</evidence>
<reference evidence="2" key="1">
    <citation type="submission" date="2023-07" db="EMBL/GenBank/DDBJ databases">
        <title>Shewanella mangrovi sp. nov., an acetaldehyde- degrading bacterium isolated from mangrove sediment.</title>
        <authorList>
            <person name="Liu Y."/>
        </authorList>
    </citation>
    <scope>NUCLEOTIDE SEQUENCE [LARGE SCALE GENOMIC DNA]</scope>
    <source>
        <strain evidence="2">C32</strain>
    </source>
</reference>
<proteinExistence type="predicted"/>
<comment type="caution">
    <text evidence="1">The sequence shown here is derived from an EMBL/GenBank/DDBJ whole genome shotgun (WGS) entry which is preliminary data.</text>
</comment>
<evidence type="ECO:0000313" key="2">
    <source>
        <dbReference type="Proteomes" id="UP001201549"/>
    </source>
</evidence>
<dbReference type="Gene3D" id="3.40.1260.10">
    <property type="entry name" value="DsrEFH-like"/>
    <property type="match status" value="1"/>
</dbReference>
<dbReference type="Pfam" id="PF04077">
    <property type="entry name" value="DsrH"/>
    <property type="match status" value="1"/>
</dbReference>
<keyword evidence="2" id="KW-1185">Reference proteome</keyword>
<dbReference type="PANTHER" id="PTHR37526:SF1">
    <property type="entry name" value="PROTEIN TUSB"/>
    <property type="match status" value="1"/>
</dbReference>
<dbReference type="RefSeq" id="WP_238897429.1">
    <property type="nucleotide sequence ID" value="NZ_JAKOGG010000014.1"/>
</dbReference>
<dbReference type="SUPFAM" id="SSF75169">
    <property type="entry name" value="DsrEFH-like"/>
    <property type="match status" value="1"/>
</dbReference>
<accession>A0ABT2FNP0</accession>
<dbReference type="Proteomes" id="UP001201549">
    <property type="component" value="Unassembled WGS sequence"/>
</dbReference>
<gene>
    <name evidence="1" type="primary">tusB</name>
    <name evidence="1" type="ORF">L9G74_16045</name>
</gene>
<organism evidence="1 2">
    <name type="scientific">Shewanella electrica</name>
    <dbReference type="NCBI Taxonomy" id="515560"/>
    <lineage>
        <taxon>Bacteria</taxon>
        <taxon>Pseudomonadati</taxon>
        <taxon>Pseudomonadota</taxon>
        <taxon>Gammaproteobacteria</taxon>
        <taxon>Alteromonadales</taxon>
        <taxon>Shewanellaceae</taxon>
        <taxon>Shewanella</taxon>
    </lineage>
</organism>
<dbReference type="InterPro" id="IPR027396">
    <property type="entry name" value="DsrEFH-like"/>
</dbReference>
<dbReference type="PANTHER" id="PTHR37526">
    <property type="entry name" value="PROTEIN TUSB"/>
    <property type="match status" value="1"/>
</dbReference>
<dbReference type="NCBIfam" id="TIGR03011">
    <property type="entry name" value="sulf_tusB_dsrH"/>
    <property type="match status" value="1"/>
</dbReference>